<dbReference type="OrthoDB" id="10331308at2759"/>
<organism evidence="1 2">
    <name type="scientific">Hyaloscypha bicolor E</name>
    <dbReference type="NCBI Taxonomy" id="1095630"/>
    <lineage>
        <taxon>Eukaryota</taxon>
        <taxon>Fungi</taxon>
        <taxon>Dikarya</taxon>
        <taxon>Ascomycota</taxon>
        <taxon>Pezizomycotina</taxon>
        <taxon>Leotiomycetes</taxon>
        <taxon>Helotiales</taxon>
        <taxon>Hyaloscyphaceae</taxon>
        <taxon>Hyaloscypha</taxon>
        <taxon>Hyaloscypha bicolor</taxon>
    </lineage>
</organism>
<accession>A0A2J6SIV1</accession>
<evidence type="ECO:0000313" key="2">
    <source>
        <dbReference type="Proteomes" id="UP000235371"/>
    </source>
</evidence>
<dbReference type="Proteomes" id="UP000235371">
    <property type="component" value="Unassembled WGS sequence"/>
</dbReference>
<reference evidence="1 2" key="1">
    <citation type="submission" date="2016-04" db="EMBL/GenBank/DDBJ databases">
        <title>A degradative enzymes factory behind the ericoid mycorrhizal symbiosis.</title>
        <authorList>
            <consortium name="DOE Joint Genome Institute"/>
            <person name="Martino E."/>
            <person name="Morin E."/>
            <person name="Grelet G."/>
            <person name="Kuo A."/>
            <person name="Kohler A."/>
            <person name="Daghino S."/>
            <person name="Barry K."/>
            <person name="Choi C."/>
            <person name="Cichocki N."/>
            <person name="Clum A."/>
            <person name="Copeland A."/>
            <person name="Hainaut M."/>
            <person name="Haridas S."/>
            <person name="Labutti K."/>
            <person name="Lindquist E."/>
            <person name="Lipzen A."/>
            <person name="Khouja H.-R."/>
            <person name="Murat C."/>
            <person name="Ohm R."/>
            <person name="Olson A."/>
            <person name="Spatafora J."/>
            <person name="Veneault-Fourrey C."/>
            <person name="Henrissat B."/>
            <person name="Grigoriev I."/>
            <person name="Martin F."/>
            <person name="Perotto S."/>
        </authorList>
    </citation>
    <scope>NUCLEOTIDE SEQUENCE [LARGE SCALE GENOMIC DNA]</scope>
    <source>
        <strain evidence="1 2">E</strain>
    </source>
</reference>
<sequence>MSQPHQPLSFLDLPVEIRLQIYQHHITSFSWGPALHINLTSQFNPLYPPSLGSGQLTYTPCLSPNQSLVPSPLTRISNTMDLFRYHTHYETCKGWHIRNGTPPALQGTYLSIFLACRTV</sequence>
<evidence type="ECO:0000313" key="1">
    <source>
        <dbReference type="EMBL" id="PMD50687.1"/>
    </source>
</evidence>
<keyword evidence="2" id="KW-1185">Reference proteome</keyword>
<dbReference type="EMBL" id="KZ613913">
    <property type="protein sequence ID" value="PMD50687.1"/>
    <property type="molecule type" value="Genomic_DNA"/>
</dbReference>
<gene>
    <name evidence="1" type="ORF">K444DRAFT_275085</name>
</gene>
<dbReference type="AlphaFoldDB" id="A0A2J6SIV1"/>
<dbReference type="GeneID" id="36579578"/>
<dbReference type="InParanoid" id="A0A2J6SIV1"/>
<protein>
    <submittedName>
        <fullName evidence="1">Uncharacterized protein</fullName>
    </submittedName>
</protein>
<proteinExistence type="predicted"/>
<name>A0A2J6SIV1_9HELO</name>
<dbReference type="RefSeq" id="XP_024727591.1">
    <property type="nucleotide sequence ID" value="XM_024871496.1"/>
</dbReference>